<dbReference type="AlphaFoldDB" id="A0A3B0M8M8"/>
<accession>A0A3B0M8M8</accession>
<dbReference type="RefSeq" id="WP_121094721.1">
    <property type="nucleotide sequence ID" value="NZ_UIHC01000014.1"/>
</dbReference>
<evidence type="ECO:0008006" key="3">
    <source>
        <dbReference type="Google" id="ProtNLM"/>
    </source>
</evidence>
<protein>
    <recommendedName>
        <fullName evidence="3">Hydrogenase expression/formation protein HupK</fullName>
    </recommendedName>
</protein>
<evidence type="ECO:0000313" key="1">
    <source>
        <dbReference type="EMBL" id="SUZ32023.1"/>
    </source>
</evidence>
<dbReference type="SUPFAM" id="SSF56762">
    <property type="entry name" value="HydB/Nqo4-like"/>
    <property type="match status" value="1"/>
</dbReference>
<evidence type="ECO:0000313" key="2">
    <source>
        <dbReference type="Proteomes" id="UP000272908"/>
    </source>
</evidence>
<dbReference type="EMBL" id="UIHC01000014">
    <property type="protein sequence ID" value="SUZ32023.1"/>
    <property type="molecule type" value="Genomic_DNA"/>
</dbReference>
<proteinExistence type="predicted"/>
<keyword evidence="2" id="KW-1185">Reference proteome</keyword>
<dbReference type="OrthoDB" id="7778333at2"/>
<organism evidence="1 2">
    <name type="scientific">Roseinatronobacter ekhonensis</name>
    <dbReference type="NCBI Taxonomy" id="254356"/>
    <lineage>
        <taxon>Bacteria</taxon>
        <taxon>Pseudomonadati</taxon>
        <taxon>Pseudomonadota</taxon>
        <taxon>Alphaproteobacteria</taxon>
        <taxon>Rhodobacterales</taxon>
        <taxon>Paracoccaceae</taxon>
        <taxon>Roseinatronobacter</taxon>
    </lineage>
</organism>
<dbReference type="Proteomes" id="UP000272908">
    <property type="component" value="Unassembled WGS sequence"/>
</dbReference>
<dbReference type="InterPro" id="IPR029014">
    <property type="entry name" value="NiFe-Hase_large"/>
</dbReference>
<reference evidence="2" key="1">
    <citation type="submission" date="2018-08" db="EMBL/GenBank/DDBJ databases">
        <authorList>
            <person name="Rodrigo-Torres L."/>
            <person name="Arahal R. D."/>
            <person name="Lucena T."/>
        </authorList>
    </citation>
    <scope>NUCLEOTIDE SEQUENCE [LARGE SCALE GENOMIC DNA]</scope>
    <source>
        <strain evidence="2">CECT 7235</strain>
    </source>
</reference>
<gene>
    <name evidence="1" type="ORF">ROE7235_01774</name>
</gene>
<name>A0A3B0M8M8_9RHOB</name>
<sequence>MSGELVINQGAQGWVFNLPDPPPLAQVLAGKTPEAAAQLLARIFNLCGTAQGMAARLSAQRPDGPRALDGLARDVVRDHLLALCITLPRICGLPVQPLPQDWQAMGDLSGALWGGPRPMVLQDWLNGGRGFAPLANAVCTRFPGRLAASRPLPFACATSVGRFEPLENSPAMRHAQDALLRQAEAAHGRGPLWRLLGRICDAEDAALGRLPAPQRRDDGTALVPAARGVYALRLHLKDGRVGGISRSTPTDHMLASGGALRSALDSVRDMMLARIVLALHDPCLPTRLEETAHA</sequence>